<comment type="caution">
    <text evidence="6">Lacks conserved residue(s) required for the propagation of feature annotation.</text>
</comment>
<dbReference type="GO" id="GO:0070043">
    <property type="term" value="F:rRNA (guanine-N7-)-methyltransferase activity"/>
    <property type="evidence" value="ECO:0007669"/>
    <property type="project" value="UniProtKB-UniRule"/>
</dbReference>
<feature type="binding site" evidence="6">
    <location>
        <position position="83"/>
    </location>
    <ligand>
        <name>S-adenosyl-L-methionine</name>
        <dbReference type="ChEBI" id="CHEBI:59789"/>
    </ligand>
</feature>
<dbReference type="PANTHER" id="PTHR31760">
    <property type="entry name" value="S-ADENOSYL-L-METHIONINE-DEPENDENT METHYLTRANSFERASES SUPERFAMILY PROTEIN"/>
    <property type="match status" value="1"/>
</dbReference>
<dbReference type="EMBL" id="SVER01000042">
    <property type="protein sequence ID" value="MBE5920634.1"/>
    <property type="molecule type" value="Genomic_DNA"/>
</dbReference>
<keyword evidence="2 6" id="KW-0698">rRNA processing</keyword>
<keyword evidence="4 6" id="KW-0808">Transferase</keyword>
<feature type="binding site" evidence="6">
    <location>
        <begin position="129"/>
        <end position="130"/>
    </location>
    <ligand>
        <name>S-adenosyl-L-methionine</name>
        <dbReference type="ChEBI" id="CHEBI:59789"/>
    </ligand>
</feature>
<dbReference type="GO" id="GO:0005829">
    <property type="term" value="C:cytosol"/>
    <property type="evidence" value="ECO:0007669"/>
    <property type="project" value="TreeGrafter"/>
</dbReference>
<evidence type="ECO:0000256" key="1">
    <source>
        <dbReference type="ARBA" id="ARBA00022490"/>
    </source>
</evidence>
<evidence type="ECO:0000256" key="5">
    <source>
        <dbReference type="ARBA" id="ARBA00022691"/>
    </source>
</evidence>
<dbReference type="EC" id="2.1.1.-" evidence="6"/>
<keyword evidence="1 6" id="KW-0963">Cytoplasm</keyword>
<dbReference type="PIRSF" id="PIRSF003078">
    <property type="entry name" value="GidB"/>
    <property type="match status" value="1"/>
</dbReference>
<sequence>MNRDYSYLIKTLSGWKFELTEKQIEQLDKYYELLIEKNKVMNLTAITEFDEVIVKHFADSLSICTVMPNDIHTICDLGTGAGFPGIPMAIAYPNIQFTLIDSLNKRIKFLQEVVDCIGLNNVTLVHARAEEAGRNKIYREQFDLVVSRAVANIATLSEYCLPLVKNGGYFISFKSGDINNEIELSGKAINKLGGQLEKPILFSLPDTDISRSFLIINKEKNTPNVYPRKAGTPSKEPLC</sequence>
<feature type="binding site" evidence="6">
    <location>
        <position position="78"/>
    </location>
    <ligand>
        <name>S-adenosyl-L-methionine</name>
        <dbReference type="ChEBI" id="CHEBI:59789"/>
    </ligand>
</feature>
<keyword evidence="5 6" id="KW-0949">S-adenosyl-L-methionine</keyword>
<proteinExistence type="inferred from homology"/>
<evidence type="ECO:0000313" key="7">
    <source>
        <dbReference type="EMBL" id="MBE5920634.1"/>
    </source>
</evidence>
<dbReference type="InterPro" id="IPR029063">
    <property type="entry name" value="SAM-dependent_MTases_sf"/>
</dbReference>
<accession>A0A927U964</accession>
<protein>
    <recommendedName>
        <fullName evidence="6">Ribosomal RNA small subunit methyltransferase G</fullName>
        <ecNumber evidence="6">2.1.1.-</ecNumber>
    </recommendedName>
    <alternativeName>
        <fullName evidence="6">16S rRNA 7-methylguanosine methyltransferase</fullName>
        <shortName evidence="6">16S rRNA m7G methyltransferase</shortName>
    </alternativeName>
</protein>
<dbReference type="Gene3D" id="3.40.50.150">
    <property type="entry name" value="Vaccinia Virus protein VP39"/>
    <property type="match status" value="1"/>
</dbReference>
<dbReference type="Pfam" id="PF02527">
    <property type="entry name" value="GidB"/>
    <property type="match status" value="1"/>
</dbReference>
<feature type="binding site" evidence="6">
    <location>
        <position position="148"/>
    </location>
    <ligand>
        <name>S-adenosyl-L-methionine</name>
        <dbReference type="ChEBI" id="CHEBI:59789"/>
    </ligand>
</feature>
<dbReference type="NCBIfam" id="TIGR00138">
    <property type="entry name" value="rsmG_gidB"/>
    <property type="match status" value="1"/>
</dbReference>
<evidence type="ECO:0000256" key="3">
    <source>
        <dbReference type="ARBA" id="ARBA00022603"/>
    </source>
</evidence>
<dbReference type="AlphaFoldDB" id="A0A927U964"/>
<name>A0A927U964_9FIRM</name>
<gene>
    <name evidence="6 7" type="primary">rsmG</name>
    <name evidence="7" type="ORF">E7272_12445</name>
</gene>
<comment type="subcellular location">
    <subcellularLocation>
        <location evidence="6">Cytoplasm</location>
    </subcellularLocation>
</comment>
<dbReference type="InterPro" id="IPR003682">
    <property type="entry name" value="rRNA_ssu_MeTfrase_G"/>
</dbReference>
<keyword evidence="3 6" id="KW-0489">Methyltransferase</keyword>
<comment type="caution">
    <text evidence="7">The sequence shown here is derived from an EMBL/GenBank/DDBJ whole genome shotgun (WGS) entry which is preliminary data.</text>
</comment>
<dbReference type="FunFam" id="3.40.50.150:FF:000041">
    <property type="entry name" value="Ribosomal RNA small subunit methyltransferase G"/>
    <property type="match status" value="1"/>
</dbReference>
<evidence type="ECO:0000256" key="6">
    <source>
        <dbReference type="HAMAP-Rule" id="MF_00074"/>
    </source>
</evidence>
<dbReference type="Proteomes" id="UP000766246">
    <property type="component" value="Unassembled WGS sequence"/>
</dbReference>
<comment type="similarity">
    <text evidence="6">Belongs to the methyltransferase superfamily. RNA methyltransferase RsmG family.</text>
</comment>
<reference evidence="7" key="1">
    <citation type="submission" date="2019-04" db="EMBL/GenBank/DDBJ databases">
        <title>Evolution of Biomass-Degrading Anaerobic Consortia Revealed by Metagenomics.</title>
        <authorList>
            <person name="Peng X."/>
        </authorList>
    </citation>
    <scope>NUCLEOTIDE SEQUENCE</scope>
    <source>
        <strain evidence="7">SIG311</strain>
    </source>
</reference>
<dbReference type="HAMAP" id="MF_00074">
    <property type="entry name" value="16SrRNA_methyltr_G"/>
    <property type="match status" value="1"/>
</dbReference>
<organism evidence="7 8">
    <name type="scientific">Pseudobutyrivibrio ruminis</name>
    <dbReference type="NCBI Taxonomy" id="46206"/>
    <lineage>
        <taxon>Bacteria</taxon>
        <taxon>Bacillati</taxon>
        <taxon>Bacillota</taxon>
        <taxon>Clostridia</taxon>
        <taxon>Lachnospirales</taxon>
        <taxon>Lachnospiraceae</taxon>
        <taxon>Pseudobutyrivibrio</taxon>
    </lineage>
</organism>
<dbReference type="PANTHER" id="PTHR31760:SF0">
    <property type="entry name" value="S-ADENOSYL-L-METHIONINE-DEPENDENT METHYLTRANSFERASES SUPERFAMILY PROTEIN"/>
    <property type="match status" value="1"/>
</dbReference>
<dbReference type="SUPFAM" id="SSF53335">
    <property type="entry name" value="S-adenosyl-L-methionine-dependent methyltransferases"/>
    <property type="match status" value="1"/>
</dbReference>
<evidence type="ECO:0000256" key="2">
    <source>
        <dbReference type="ARBA" id="ARBA00022552"/>
    </source>
</evidence>
<evidence type="ECO:0000313" key="8">
    <source>
        <dbReference type="Proteomes" id="UP000766246"/>
    </source>
</evidence>
<evidence type="ECO:0000256" key="4">
    <source>
        <dbReference type="ARBA" id="ARBA00022679"/>
    </source>
</evidence>
<comment type="function">
    <text evidence="6">Specifically methylates the N7 position of a guanine in 16S rRNA.</text>
</comment>
<dbReference type="CDD" id="cd02440">
    <property type="entry name" value="AdoMet_MTases"/>
    <property type="match status" value="1"/>
</dbReference>